<dbReference type="Gene3D" id="1.20.120.910">
    <property type="entry name" value="DksA, coiled-coil domain"/>
    <property type="match status" value="1"/>
</dbReference>
<keyword evidence="3" id="KW-0862">Zinc</keyword>
<dbReference type="RefSeq" id="WP_285870461.1">
    <property type="nucleotide sequence ID" value="NZ_JARFYM010000017.1"/>
</dbReference>
<comment type="caution">
    <text evidence="6">The sequence shown here is derived from an EMBL/GenBank/DDBJ whole genome shotgun (WGS) entry which is preliminary data.</text>
</comment>
<evidence type="ECO:0000256" key="2">
    <source>
        <dbReference type="ARBA" id="ARBA00022771"/>
    </source>
</evidence>
<dbReference type="PANTHER" id="PTHR38777">
    <property type="entry name" value="FELS-2 PROPHAGE PROTEIN"/>
    <property type="match status" value="1"/>
</dbReference>
<dbReference type="PROSITE" id="PS01102">
    <property type="entry name" value="ZF_DKSA_1"/>
    <property type="match status" value="1"/>
</dbReference>
<dbReference type="InterPro" id="IPR000962">
    <property type="entry name" value="Znf_DskA_TraR"/>
</dbReference>
<evidence type="ECO:0000256" key="1">
    <source>
        <dbReference type="ARBA" id="ARBA00022723"/>
    </source>
</evidence>
<dbReference type="EMBL" id="JARFYM010000017">
    <property type="protein sequence ID" value="MDL2401269.1"/>
    <property type="molecule type" value="Genomic_DNA"/>
</dbReference>
<dbReference type="SUPFAM" id="SSF57716">
    <property type="entry name" value="Glucocorticoid receptor-like (DNA-binding domain)"/>
    <property type="match status" value="1"/>
</dbReference>
<feature type="domain" description="Zinc finger DksA/TraR C4-type" evidence="5">
    <location>
        <begin position="34"/>
        <end position="66"/>
    </location>
</feature>
<sequence length="73" mass="8244">MNDRVNFDLADRRAEEEREAAISAASRAVKAKGKLECEDCSAEIPAARRAVYPSARRCIRCQSEHEADIRSHR</sequence>
<evidence type="ECO:0000313" key="7">
    <source>
        <dbReference type="Proteomes" id="UP001172645"/>
    </source>
</evidence>
<evidence type="ECO:0000256" key="3">
    <source>
        <dbReference type="ARBA" id="ARBA00022833"/>
    </source>
</evidence>
<name>A0ABT7K282_9HYPH</name>
<gene>
    <name evidence="6" type="ORF">PY649_20390</name>
</gene>
<evidence type="ECO:0000313" key="6">
    <source>
        <dbReference type="EMBL" id="MDL2401269.1"/>
    </source>
</evidence>
<evidence type="ECO:0000256" key="4">
    <source>
        <dbReference type="PROSITE-ProRule" id="PRU00510"/>
    </source>
</evidence>
<protein>
    <submittedName>
        <fullName evidence="6">TraR/DksA C4-type zinc finger protein</fullName>
    </submittedName>
</protein>
<keyword evidence="1" id="KW-0479">Metal-binding</keyword>
<dbReference type="PANTHER" id="PTHR38777:SF1">
    <property type="entry name" value="DNAK SUPPRESSOR PROTEIN"/>
    <property type="match status" value="1"/>
</dbReference>
<dbReference type="Pfam" id="PF01258">
    <property type="entry name" value="zf-dskA_traR"/>
    <property type="match status" value="1"/>
</dbReference>
<dbReference type="PROSITE" id="PS51128">
    <property type="entry name" value="ZF_DKSA_2"/>
    <property type="match status" value="1"/>
</dbReference>
<accession>A0ABT7K282</accession>
<reference evidence="6" key="1">
    <citation type="submission" date="2023-06" db="EMBL/GenBank/DDBJ databases">
        <title>Phylogenetic Diversity of Rhizobium strains.</title>
        <authorList>
            <person name="Moura F.T."/>
            <person name="Helene L.C.F."/>
            <person name="Hungria M."/>
        </authorList>
    </citation>
    <scope>NUCLEOTIDE SEQUENCE</scope>
    <source>
        <strain evidence="6">CCGE526</strain>
    </source>
</reference>
<feature type="zinc finger region" description="dksA C4-type" evidence="4">
    <location>
        <begin position="37"/>
        <end position="61"/>
    </location>
</feature>
<keyword evidence="7" id="KW-1185">Reference proteome</keyword>
<proteinExistence type="predicted"/>
<dbReference type="InterPro" id="IPR020458">
    <property type="entry name" value="Znf_DskA_TraR_CS"/>
</dbReference>
<dbReference type="Proteomes" id="UP001172645">
    <property type="component" value="Unassembled WGS sequence"/>
</dbReference>
<evidence type="ECO:0000259" key="5">
    <source>
        <dbReference type="Pfam" id="PF01258"/>
    </source>
</evidence>
<organism evidence="6 7">
    <name type="scientific">Rhizobium mayense</name>
    <dbReference type="NCBI Taxonomy" id="1312184"/>
    <lineage>
        <taxon>Bacteria</taxon>
        <taxon>Pseudomonadati</taxon>
        <taxon>Pseudomonadota</taxon>
        <taxon>Alphaproteobacteria</taxon>
        <taxon>Hyphomicrobiales</taxon>
        <taxon>Rhizobiaceae</taxon>
        <taxon>Rhizobium/Agrobacterium group</taxon>
        <taxon>Rhizobium</taxon>
    </lineage>
</organism>
<keyword evidence="2" id="KW-0863">Zinc-finger</keyword>